<evidence type="ECO:0000256" key="1">
    <source>
        <dbReference type="SAM" id="MobiDB-lite"/>
    </source>
</evidence>
<dbReference type="KEGG" id="cef:CE1662"/>
<protein>
    <submittedName>
        <fullName evidence="2">Uncharacterized protein</fullName>
    </submittedName>
</protein>
<sequence length="52" mass="5628">MGRMVRGVGVKIQVQQWGPTRSWLLIVVHDDQRSGGGAPSPSVTPLDVMDGR</sequence>
<accession>C8NNX3</accession>
<reference evidence="2 3" key="1">
    <citation type="journal article" date="2003" name="Genome Res.">
        <title>Comparative complete genome sequence analysis of the amino acid replacements responsible for the thermostability of Corynebacterium efficiens.</title>
        <authorList>
            <person name="Nishio Y."/>
            <person name="Nakamura Y."/>
            <person name="Kawarabayasi Y."/>
            <person name="Usuda Y."/>
            <person name="Kimura E."/>
            <person name="Sugimoto S."/>
            <person name="Matsui K."/>
            <person name="Yamagishi A."/>
            <person name="Kikuchi H."/>
            <person name="Ikeo K."/>
            <person name="Gojobori T."/>
        </authorList>
    </citation>
    <scope>NUCLEOTIDE SEQUENCE [LARGE SCALE GENOMIC DNA]</scope>
    <source>
        <strain evidence="3">DSM 44549 / YS-314 / AJ 12310 / JCM 11189 / NBRC 100395</strain>
    </source>
</reference>
<proteinExistence type="predicted"/>
<keyword evidence="3" id="KW-1185">Reference proteome</keyword>
<organism evidence="2 3">
    <name type="scientific">Corynebacterium efficiens (strain DSM 44549 / YS-314 / AJ 12310 / JCM 11189 / NBRC 100395)</name>
    <dbReference type="NCBI Taxonomy" id="196164"/>
    <lineage>
        <taxon>Bacteria</taxon>
        <taxon>Bacillati</taxon>
        <taxon>Actinomycetota</taxon>
        <taxon>Actinomycetes</taxon>
        <taxon>Mycobacteriales</taxon>
        <taxon>Corynebacteriaceae</taxon>
        <taxon>Corynebacterium</taxon>
    </lineage>
</organism>
<evidence type="ECO:0000313" key="3">
    <source>
        <dbReference type="Proteomes" id="UP000001409"/>
    </source>
</evidence>
<dbReference type="HOGENOM" id="CLU_3078843_0_0_11"/>
<evidence type="ECO:0000313" key="2">
    <source>
        <dbReference type="EMBL" id="BAC18472.1"/>
    </source>
</evidence>
<feature type="region of interest" description="Disordered" evidence="1">
    <location>
        <begin position="31"/>
        <end position="52"/>
    </location>
</feature>
<dbReference type="EMBL" id="BA000035">
    <property type="protein sequence ID" value="BAC18472.1"/>
    <property type="molecule type" value="Genomic_DNA"/>
</dbReference>
<name>Q8FTA7_COREF</name>
<dbReference type="STRING" id="196164.gene:10742083"/>
<dbReference type="Proteomes" id="UP000001409">
    <property type="component" value="Chromosome"/>
</dbReference>
<dbReference type="AlphaFoldDB" id="Q8FTA7"/>
<accession>Q8FTA7</accession>